<dbReference type="GO" id="GO:0008270">
    <property type="term" value="F:zinc ion binding"/>
    <property type="evidence" value="ECO:0007669"/>
    <property type="project" value="UniProtKB-KW"/>
</dbReference>
<feature type="coiled-coil region" evidence="2">
    <location>
        <begin position="95"/>
        <end position="129"/>
    </location>
</feature>
<evidence type="ECO:0000256" key="2">
    <source>
        <dbReference type="SAM" id="Coils"/>
    </source>
</evidence>
<evidence type="ECO:0000256" key="1">
    <source>
        <dbReference type="PROSITE-ProRule" id="PRU00175"/>
    </source>
</evidence>
<accession>Q5ZP67</accession>
<gene>
    <name evidence="4" type="ORF">CcBV_2.3</name>
</gene>
<evidence type="ECO:0000313" key="5">
    <source>
        <dbReference type="Proteomes" id="UP000203537"/>
    </source>
</evidence>
<reference evidence="4 5" key="1">
    <citation type="journal article" date="2004" name="Science">
        <title>Genome sequence of a polydnavirus: insights into symbiotic virus evolution.</title>
        <authorList>
            <person name="Espagne E."/>
            <person name="Dupuy C."/>
            <person name="Huguet E."/>
            <person name="Cattolico L."/>
            <person name="Provost B."/>
            <person name="Martins N."/>
            <person name="Poirie M."/>
            <person name="Periquet G."/>
            <person name="Drezen J.M."/>
        </authorList>
    </citation>
    <scope>NUCLEOTIDE SEQUENCE [LARGE SCALE GENOMIC DNA]</scope>
</reference>
<dbReference type="InterPro" id="IPR013083">
    <property type="entry name" value="Znf_RING/FYVE/PHD"/>
</dbReference>
<dbReference type="CDD" id="cd16448">
    <property type="entry name" value="RING-H2"/>
    <property type="match status" value="1"/>
</dbReference>
<dbReference type="EMBL" id="AJ632305">
    <property type="protein sequence ID" value="CAG17392.1"/>
    <property type="molecule type" value="Genomic_DNA"/>
</dbReference>
<evidence type="ECO:0000259" key="3">
    <source>
        <dbReference type="PROSITE" id="PS50089"/>
    </source>
</evidence>
<keyword evidence="1" id="KW-0863">Zinc-finger</keyword>
<dbReference type="RefSeq" id="YP_184770.1">
    <property type="nucleotide sequence ID" value="NC_006634.1"/>
</dbReference>
<dbReference type="InterPro" id="IPR001841">
    <property type="entry name" value="Znf_RING"/>
</dbReference>
<keyword evidence="2" id="KW-0175">Coiled coil</keyword>
<feature type="domain" description="RING-type" evidence="3">
    <location>
        <begin position="23"/>
        <end position="75"/>
    </location>
</feature>
<sequence length="427" mass="47475">MAGDKTDKTNKEKDKAGDKAEYCGLCCRQISDTASAESTRASCKHIFHTLCIKVRYCLQTKADAKAFVAVKCPVCPLPTDSAAVLAQINAKLDLLTTMNDKLTGLTERVDKLQDTCGTLNDRVTKLEAEGLPDIGSSNSAAFIKQVADQVSSTVKASSDINDEIRQLQLESTLLNDQFVVSGFKEDASEDLLDMVVRLGSMMGVPDLNRDRFQYADRIGKKGPGARCREIVVKCKSPQTVNNFIAVRRDLKELTANVIIPGMPRVPIYVSRRYPQSLYKLRRLLIEKYPAINKRSTWIASTCVCVRPTVGSEPIKAYPSTDLDHIQELINLPSFRLHRNDRRLRHGGGVALFVKNTLSSRVVACSSNLSDFELEYIAVELVAESSRKILVCVIYRPPRAALFDAFEQDFDRLLPFYNNIVIIGDLAC</sequence>
<dbReference type="PROSITE" id="PS50089">
    <property type="entry name" value="ZF_RING_2"/>
    <property type="match status" value="1"/>
</dbReference>
<proteinExistence type="predicted"/>
<dbReference type="KEGG" id="vg:3238781"/>
<dbReference type="InterPro" id="IPR036691">
    <property type="entry name" value="Endo/exonu/phosph_ase_sf"/>
</dbReference>
<protein>
    <recommendedName>
        <fullName evidence="3">RING-type domain-containing protein</fullName>
    </recommendedName>
</protein>
<evidence type="ECO:0000313" key="4">
    <source>
        <dbReference type="EMBL" id="CAG17392.1"/>
    </source>
</evidence>
<dbReference type="Gene3D" id="3.30.40.10">
    <property type="entry name" value="Zinc/RING finger domain, C3HC4 (zinc finger)"/>
    <property type="match status" value="1"/>
</dbReference>
<keyword evidence="1" id="KW-0862">Zinc</keyword>
<dbReference type="GeneID" id="3238781"/>
<keyword evidence="1" id="KW-0479">Metal-binding</keyword>
<dbReference type="SUPFAM" id="SSF56219">
    <property type="entry name" value="DNase I-like"/>
    <property type="match status" value="1"/>
</dbReference>
<dbReference type="Gene3D" id="3.60.10.10">
    <property type="entry name" value="Endonuclease/exonuclease/phosphatase"/>
    <property type="match status" value="1"/>
</dbReference>
<dbReference type="Proteomes" id="UP000203537">
    <property type="component" value="Genome"/>
</dbReference>
<dbReference type="SUPFAM" id="SSF57850">
    <property type="entry name" value="RING/U-box"/>
    <property type="match status" value="1"/>
</dbReference>
<organism evidence="4 5">
    <name type="scientific">Bracoviriform congregatae</name>
    <dbReference type="NCBI Taxonomy" id="39640"/>
    <lineage>
        <taxon>Viruses</taxon>
        <taxon>Viruses incertae sedis</taxon>
        <taxon>Polydnaviriformidae</taxon>
        <taxon>Bracoviriform</taxon>
    </lineage>
</organism>
<name>Q5ZP67_9VIRU</name>